<dbReference type="InterPro" id="IPR017451">
    <property type="entry name" value="F-box-assoc_interact_dom"/>
</dbReference>
<feature type="compositionally biased region" description="Basic and acidic residues" evidence="1">
    <location>
        <begin position="474"/>
        <end position="484"/>
    </location>
</feature>
<evidence type="ECO:0000256" key="1">
    <source>
        <dbReference type="SAM" id="MobiDB-lite"/>
    </source>
</evidence>
<dbReference type="InterPro" id="IPR036047">
    <property type="entry name" value="F-box-like_dom_sf"/>
</dbReference>
<accession>A0A816TWM6</accession>
<dbReference type="PROSITE" id="PS50181">
    <property type="entry name" value="FBOX"/>
    <property type="match status" value="1"/>
</dbReference>
<dbReference type="PANTHER" id="PTHR31111:SF63">
    <property type="entry name" value="F-BOX DOMAIN-CONTAINING PROTEIN"/>
    <property type="match status" value="1"/>
</dbReference>
<dbReference type="InterPro" id="IPR001810">
    <property type="entry name" value="F-box_dom"/>
</dbReference>
<gene>
    <name evidence="3" type="ORF">DARMORV10_C08P06400.1</name>
</gene>
<dbReference type="SUPFAM" id="SSF81383">
    <property type="entry name" value="F-box domain"/>
    <property type="match status" value="1"/>
</dbReference>
<proteinExistence type="predicted"/>
<dbReference type="Gene3D" id="1.20.1280.50">
    <property type="match status" value="1"/>
</dbReference>
<dbReference type="PANTHER" id="PTHR31111">
    <property type="entry name" value="BNAA05G37150D PROTEIN-RELATED"/>
    <property type="match status" value="1"/>
</dbReference>
<evidence type="ECO:0000259" key="2">
    <source>
        <dbReference type="PROSITE" id="PS50181"/>
    </source>
</evidence>
<organism evidence="3">
    <name type="scientific">Brassica napus</name>
    <name type="common">Rape</name>
    <dbReference type="NCBI Taxonomy" id="3708"/>
    <lineage>
        <taxon>Eukaryota</taxon>
        <taxon>Viridiplantae</taxon>
        <taxon>Streptophyta</taxon>
        <taxon>Embryophyta</taxon>
        <taxon>Tracheophyta</taxon>
        <taxon>Spermatophyta</taxon>
        <taxon>Magnoliopsida</taxon>
        <taxon>eudicotyledons</taxon>
        <taxon>Gunneridae</taxon>
        <taxon>Pentapetalae</taxon>
        <taxon>rosids</taxon>
        <taxon>malvids</taxon>
        <taxon>Brassicales</taxon>
        <taxon>Brassicaceae</taxon>
        <taxon>Brassiceae</taxon>
        <taxon>Brassica</taxon>
    </lineage>
</organism>
<feature type="non-terminal residue" evidence="3">
    <location>
        <position position="1"/>
    </location>
</feature>
<dbReference type="SMART" id="SM00256">
    <property type="entry name" value="FBOX"/>
    <property type="match status" value="1"/>
</dbReference>
<name>A0A816TWM6_BRANA</name>
<feature type="domain" description="F-box" evidence="2">
    <location>
        <begin position="12"/>
        <end position="57"/>
    </location>
</feature>
<dbReference type="InterPro" id="IPR013187">
    <property type="entry name" value="F-box-assoc_dom_typ3"/>
</dbReference>
<dbReference type="NCBIfam" id="TIGR01640">
    <property type="entry name" value="F_box_assoc_1"/>
    <property type="match status" value="1"/>
</dbReference>
<sequence length="484" mass="56391">SLSLSHTASITIMASDSIPVELSHEILSRLPAKSIARFHCVSKQWASILDRPHFKDLFLTKSSTQPRLIFAIEENCLWSFFLLPQHMSPHEKPSSSLVLTPEFHMKFPPDDTWWIFPHHDRKFACGYASGLIYFSCMSVKEGYDGVPVICNPKTGRYEILPYIRRYRKSYSFFGFDPVEKQYKVLHIAYPCGPNDHRIMTLGTQGMRWRKIHCSLRLENLSEGVCINGVLYYLGDTSECKKKIREKSSFAIACFDIRSEKFKFLYPESFCELVNYNGKLGVIYYDDLTDDAVALRVWVLEDVEKQKWSKYSYTLRGDKLFPHYASVVGVISTGEIMLSMADYTSKQPFYIYYFNPERNTIRRVEIQGFGEYHEASENPSRVYVFLDDCSRFYPSAHHAEDLNVKDPKLLNSSIYAPYVYKGEDEEVEEEEHDDDENGFSQFYGKKRKNKPDESRSRKGRKQEGKKKKKKKKKKVGGENRDNHWS</sequence>
<feature type="compositionally biased region" description="Basic residues" evidence="1">
    <location>
        <begin position="456"/>
        <end position="473"/>
    </location>
</feature>
<dbReference type="Proteomes" id="UP001295469">
    <property type="component" value="Chromosome C08"/>
</dbReference>
<dbReference type="Pfam" id="PF00646">
    <property type="entry name" value="F-box"/>
    <property type="match status" value="1"/>
</dbReference>
<dbReference type="Pfam" id="PF08268">
    <property type="entry name" value="FBA_3"/>
    <property type="match status" value="1"/>
</dbReference>
<feature type="region of interest" description="Disordered" evidence="1">
    <location>
        <begin position="424"/>
        <end position="484"/>
    </location>
</feature>
<dbReference type="CDD" id="cd22157">
    <property type="entry name" value="F-box_AtFBW1-like"/>
    <property type="match status" value="1"/>
</dbReference>
<reference evidence="3" key="1">
    <citation type="submission" date="2021-01" db="EMBL/GenBank/DDBJ databases">
        <authorList>
            <consortium name="Genoscope - CEA"/>
            <person name="William W."/>
        </authorList>
    </citation>
    <scope>NUCLEOTIDE SEQUENCE</scope>
</reference>
<dbReference type="AlphaFoldDB" id="A0A816TWM6"/>
<evidence type="ECO:0000313" key="3">
    <source>
        <dbReference type="EMBL" id="CAF2106454.1"/>
    </source>
</evidence>
<feature type="compositionally biased region" description="Acidic residues" evidence="1">
    <location>
        <begin position="424"/>
        <end position="436"/>
    </location>
</feature>
<dbReference type="EMBL" id="HG994372">
    <property type="protein sequence ID" value="CAF2106454.1"/>
    <property type="molecule type" value="Genomic_DNA"/>
</dbReference>
<protein>
    <submittedName>
        <fullName evidence="3">(rape) hypothetical protein</fullName>
    </submittedName>
</protein>